<dbReference type="OrthoDB" id="271111at2759"/>
<reference evidence="2 3" key="1">
    <citation type="submission" date="2011-02" db="EMBL/GenBank/DDBJ databases">
        <title>The Genome Sequence of Sphaeroforma arctica JP610.</title>
        <authorList>
            <consortium name="The Broad Institute Genome Sequencing Platform"/>
            <person name="Russ C."/>
            <person name="Cuomo C."/>
            <person name="Young S.K."/>
            <person name="Zeng Q."/>
            <person name="Gargeya S."/>
            <person name="Alvarado L."/>
            <person name="Berlin A."/>
            <person name="Chapman S.B."/>
            <person name="Chen Z."/>
            <person name="Freedman E."/>
            <person name="Gellesch M."/>
            <person name="Goldberg J."/>
            <person name="Griggs A."/>
            <person name="Gujja S."/>
            <person name="Heilman E."/>
            <person name="Heiman D."/>
            <person name="Howarth C."/>
            <person name="Mehta T."/>
            <person name="Neiman D."/>
            <person name="Pearson M."/>
            <person name="Roberts A."/>
            <person name="Saif S."/>
            <person name="Shea T."/>
            <person name="Shenoy N."/>
            <person name="Sisk P."/>
            <person name="Stolte C."/>
            <person name="Sykes S."/>
            <person name="White J."/>
            <person name="Yandava C."/>
            <person name="Burger G."/>
            <person name="Gray M.W."/>
            <person name="Holland P.W.H."/>
            <person name="King N."/>
            <person name="Lang F.B.F."/>
            <person name="Roger A.J."/>
            <person name="Ruiz-Trillo I."/>
            <person name="Haas B."/>
            <person name="Nusbaum C."/>
            <person name="Birren B."/>
        </authorList>
    </citation>
    <scope>NUCLEOTIDE SEQUENCE [LARGE SCALE GENOMIC DNA]</scope>
    <source>
        <strain evidence="2 3">JP610</strain>
    </source>
</reference>
<name>A0A0L0F0E5_9EUKA</name>
<sequence>MSGVCVETLCEIAIHDPKTVALAGGYASVVRAVLYGDAGDDSVIASVFHVLLYLYNLPCTRRYLTDELELCLAAFTDTGYYMTLPNVAKLKRHEKSKTEEPIGMY</sequence>
<dbReference type="GeneID" id="25918388"/>
<keyword evidence="3" id="KW-1185">Reference proteome</keyword>
<dbReference type="GO" id="GO:0038203">
    <property type="term" value="P:TORC2 signaling"/>
    <property type="evidence" value="ECO:0007669"/>
    <property type="project" value="TreeGrafter"/>
</dbReference>
<organism evidence="2 3">
    <name type="scientific">Sphaeroforma arctica JP610</name>
    <dbReference type="NCBI Taxonomy" id="667725"/>
    <lineage>
        <taxon>Eukaryota</taxon>
        <taxon>Ichthyosporea</taxon>
        <taxon>Ichthyophonida</taxon>
        <taxon>Sphaeroforma</taxon>
    </lineage>
</organism>
<dbReference type="EMBL" id="KQ254167">
    <property type="protein sequence ID" value="KNC69603.1"/>
    <property type="molecule type" value="Genomic_DNA"/>
</dbReference>
<dbReference type="Pfam" id="PF14664">
    <property type="entry name" value="RICTOR_N"/>
    <property type="match status" value="1"/>
</dbReference>
<proteinExistence type="predicted"/>
<protein>
    <recommendedName>
        <fullName evidence="1">Rapamycin-insensitive companion of mTOR N-terminal domain-containing protein</fullName>
    </recommendedName>
</protein>
<dbReference type="InterPro" id="IPR028268">
    <property type="entry name" value="Pianissimo_fam"/>
</dbReference>
<dbReference type="AlphaFoldDB" id="A0A0L0F0E5"/>
<gene>
    <name evidence="2" type="ORF">SARC_17884</name>
</gene>
<dbReference type="InterPro" id="IPR028267">
    <property type="entry name" value="Pianissimo_N"/>
</dbReference>
<dbReference type="PANTHER" id="PTHR13298:SF11">
    <property type="entry name" value="RAPAMYCIN-INSENSITIVE COMPANION OF MTOR"/>
    <property type="match status" value="1"/>
</dbReference>
<evidence type="ECO:0000313" key="2">
    <source>
        <dbReference type="EMBL" id="KNC69603.1"/>
    </source>
</evidence>
<dbReference type="GO" id="GO:0031932">
    <property type="term" value="C:TORC2 complex"/>
    <property type="evidence" value="ECO:0007669"/>
    <property type="project" value="InterPro"/>
</dbReference>
<dbReference type="PANTHER" id="PTHR13298">
    <property type="entry name" value="CYTOSOLIC REGULATOR PIANISSIMO"/>
    <property type="match status" value="1"/>
</dbReference>
<dbReference type="STRING" id="667725.A0A0L0F0E5"/>
<evidence type="ECO:0000259" key="1">
    <source>
        <dbReference type="Pfam" id="PF14664"/>
    </source>
</evidence>
<feature type="domain" description="Rapamycin-insensitive companion of mTOR N-terminal" evidence="1">
    <location>
        <begin position="2"/>
        <end position="89"/>
    </location>
</feature>
<accession>A0A0L0F0E5</accession>
<evidence type="ECO:0000313" key="3">
    <source>
        <dbReference type="Proteomes" id="UP000054560"/>
    </source>
</evidence>
<dbReference type="Proteomes" id="UP000054560">
    <property type="component" value="Unassembled WGS sequence"/>
</dbReference>
<dbReference type="RefSeq" id="XP_014143505.1">
    <property type="nucleotide sequence ID" value="XM_014288030.1"/>
</dbReference>